<evidence type="ECO:0000256" key="10">
    <source>
        <dbReference type="ARBA" id="ARBA00031120"/>
    </source>
</evidence>
<comment type="subunit">
    <text evidence="3">Monomer.</text>
</comment>
<accession>A0AAD6CW26</accession>
<dbReference type="Gene3D" id="3.20.20.140">
    <property type="entry name" value="Metal-dependent hydrolases"/>
    <property type="match status" value="1"/>
</dbReference>
<keyword evidence="9 11" id="KW-0456">Lyase</keyword>
<dbReference type="InterPro" id="IPR032465">
    <property type="entry name" value="ACMSD"/>
</dbReference>
<comment type="similarity">
    <text evidence="2">Belongs to the metallo-dependent hydrolases superfamily. ACMSD family.</text>
</comment>
<dbReference type="SUPFAM" id="SSF51556">
    <property type="entry name" value="Metallo-dependent hydrolases"/>
    <property type="match status" value="1"/>
</dbReference>
<evidence type="ECO:0000259" key="13">
    <source>
        <dbReference type="Pfam" id="PF04909"/>
    </source>
</evidence>
<comment type="caution">
    <text evidence="14">The sequence shown here is derived from an EMBL/GenBank/DDBJ whole genome shotgun (WGS) entry which is preliminary data.</text>
</comment>
<dbReference type="AlphaFoldDB" id="A0AAD6CW26"/>
<dbReference type="PANTHER" id="PTHR21240:SF27">
    <property type="entry name" value="2-AMINO-3-CARBOXYMUCONATE-6-SEMIALDEHYDE DECARBOXYLASE"/>
    <property type="match status" value="1"/>
</dbReference>
<keyword evidence="15" id="KW-1185">Reference proteome</keyword>
<feature type="region of interest" description="Disordered" evidence="12">
    <location>
        <begin position="1"/>
        <end position="39"/>
    </location>
</feature>
<protein>
    <recommendedName>
        <fullName evidence="5">2-amino-3-carboxymuconate-6-semialdehyde decarboxylase</fullName>
        <ecNumber evidence="4">4.1.1.45</ecNumber>
    </recommendedName>
    <alternativeName>
        <fullName evidence="10">Picolinate carboxylase</fullName>
    </alternativeName>
</protein>
<evidence type="ECO:0000313" key="14">
    <source>
        <dbReference type="EMBL" id="KAJ5541206.1"/>
    </source>
</evidence>
<evidence type="ECO:0000256" key="4">
    <source>
        <dbReference type="ARBA" id="ARBA00012365"/>
    </source>
</evidence>
<feature type="domain" description="Amidohydrolase-related" evidence="13">
    <location>
        <begin position="56"/>
        <end position="352"/>
    </location>
</feature>
<evidence type="ECO:0000256" key="5">
    <source>
        <dbReference type="ARBA" id="ARBA00021214"/>
    </source>
</evidence>
<evidence type="ECO:0000256" key="11">
    <source>
        <dbReference type="RuleBase" id="RU366045"/>
    </source>
</evidence>
<keyword evidence="8" id="KW-0862">Zinc</keyword>
<dbReference type="EMBL" id="JAQIZZ010000005">
    <property type="protein sequence ID" value="KAJ5541206.1"/>
    <property type="molecule type" value="Genomic_DNA"/>
</dbReference>
<dbReference type="InterPro" id="IPR006680">
    <property type="entry name" value="Amidohydro-rel"/>
</dbReference>
<evidence type="ECO:0000256" key="12">
    <source>
        <dbReference type="SAM" id="MobiDB-lite"/>
    </source>
</evidence>
<evidence type="ECO:0000256" key="8">
    <source>
        <dbReference type="ARBA" id="ARBA00022833"/>
    </source>
</evidence>
<proteinExistence type="inferred from homology"/>
<dbReference type="GO" id="GO:0005829">
    <property type="term" value="C:cytosol"/>
    <property type="evidence" value="ECO:0007669"/>
    <property type="project" value="TreeGrafter"/>
</dbReference>
<reference evidence="14 15" key="1">
    <citation type="journal article" date="2023" name="IMA Fungus">
        <title>Comparative genomic study of the Penicillium genus elucidates a diverse pangenome and 15 lateral gene transfer events.</title>
        <authorList>
            <person name="Petersen C."/>
            <person name="Sorensen T."/>
            <person name="Nielsen M.R."/>
            <person name="Sondergaard T.E."/>
            <person name="Sorensen J.L."/>
            <person name="Fitzpatrick D.A."/>
            <person name="Frisvad J.C."/>
            <person name="Nielsen K.L."/>
        </authorList>
    </citation>
    <scope>NUCLEOTIDE SEQUENCE [LARGE SCALE GENOMIC DNA]</scope>
    <source>
        <strain evidence="14 15">IBT 35679</strain>
    </source>
</reference>
<dbReference type="Pfam" id="PF04909">
    <property type="entry name" value="Amidohydro_2"/>
    <property type="match status" value="1"/>
</dbReference>
<comment type="pathway">
    <text evidence="1">Secondary metabolite metabolism; quinolate metabolism.</text>
</comment>
<sequence>MPPSLPDFSKSHGNPDENGEDWMTLKPHPSNDEPISQSHKTSLKVDMYVGEKFFRTVEPNCFDADVRIAEMDATGVDIQVISTVPILFSYDKPVEPAAALAQYLNDHIASVCRDRPSRFVGLATVPLQDVSCSVAELKRAKNVLGLKGVEIGTEINGHKLDDPDFEPFWTACEELDFPIFVHPLGYELQRENKNRWGSYWSAWLVGMPSETALAMHAILSSGVLVRHPKLRFCFAHAGGAYLPLLGRIQHGYDCRPDLVAHSSQGLSPESYLQSHQHNIWIDSLVHDPDLLEYICKKIGSDRVIMGSDYPFPLGEMPVPGKMLASDEQVNKLFSPEVRARMLSGNAIEFLGLQDIVRKNYKSY</sequence>
<dbReference type="GO" id="GO:0046872">
    <property type="term" value="F:metal ion binding"/>
    <property type="evidence" value="ECO:0007669"/>
    <property type="project" value="UniProtKB-KW"/>
</dbReference>
<dbReference type="Proteomes" id="UP001220324">
    <property type="component" value="Unassembled WGS sequence"/>
</dbReference>
<evidence type="ECO:0000256" key="1">
    <source>
        <dbReference type="ARBA" id="ARBA00005079"/>
    </source>
</evidence>
<keyword evidence="6" id="KW-0479">Metal-binding</keyword>
<dbReference type="InterPro" id="IPR032466">
    <property type="entry name" value="Metal_Hydrolase"/>
</dbReference>
<evidence type="ECO:0000256" key="9">
    <source>
        <dbReference type="ARBA" id="ARBA00023239"/>
    </source>
</evidence>
<dbReference type="PANTHER" id="PTHR21240">
    <property type="entry name" value="2-AMINO-3-CARBOXYLMUCONATE-6-SEMIALDEHYDE DECARBOXYLASE"/>
    <property type="match status" value="1"/>
</dbReference>
<evidence type="ECO:0000256" key="2">
    <source>
        <dbReference type="ARBA" id="ARBA00005871"/>
    </source>
</evidence>
<dbReference type="GO" id="GO:0019748">
    <property type="term" value="P:secondary metabolic process"/>
    <property type="evidence" value="ECO:0007669"/>
    <property type="project" value="TreeGrafter"/>
</dbReference>
<gene>
    <name evidence="14" type="ORF">N7494_006282</name>
</gene>
<evidence type="ECO:0000256" key="7">
    <source>
        <dbReference type="ARBA" id="ARBA00022793"/>
    </source>
</evidence>
<dbReference type="GO" id="GO:0016787">
    <property type="term" value="F:hydrolase activity"/>
    <property type="evidence" value="ECO:0007669"/>
    <property type="project" value="InterPro"/>
</dbReference>
<dbReference type="GO" id="GO:0001760">
    <property type="term" value="F:aminocarboxymuconate-semialdehyde decarboxylase activity"/>
    <property type="evidence" value="ECO:0007669"/>
    <property type="project" value="UniProtKB-EC"/>
</dbReference>
<evidence type="ECO:0000256" key="6">
    <source>
        <dbReference type="ARBA" id="ARBA00022723"/>
    </source>
</evidence>
<evidence type="ECO:0000256" key="3">
    <source>
        <dbReference type="ARBA" id="ARBA00011245"/>
    </source>
</evidence>
<organism evidence="14 15">
    <name type="scientific">Penicillium frequentans</name>
    <dbReference type="NCBI Taxonomy" id="3151616"/>
    <lineage>
        <taxon>Eukaryota</taxon>
        <taxon>Fungi</taxon>
        <taxon>Dikarya</taxon>
        <taxon>Ascomycota</taxon>
        <taxon>Pezizomycotina</taxon>
        <taxon>Eurotiomycetes</taxon>
        <taxon>Eurotiomycetidae</taxon>
        <taxon>Eurotiales</taxon>
        <taxon>Aspergillaceae</taxon>
        <taxon>Penicillium</taxon>
    </lineage>
</organism>
<dbReference type="EC" id="4.1.1.45" evidence="4"/>
<name>A0AAD6CW26_9EURO</name>
<keyword evidence="7 11" id="KW-0210">Decarboxylase</keyword>
<evidence type="ECO:0000313" key="15">
    <source>
        <dbReference type="Proteomes" id="UP001220324"/>
    </source>
</evidence>